<gene>
    <name evidence="1" type="ORF">K3G42_007638</name>
</gene>
<accession>A0ACB8EGE6</accession>
<keyword evidence="2" id="KW-1185">Reference proteome</keyword>
<evidence type="ECO:0000313" key="1">
    <source>
        <dbReference type="EMBL" id="KAH7991593.1"/>
    </source>
</evidence>
<sequence length="515" mass="56716">MAAEENLQDPETFEEVSVSVIEEKEFPLDPSLLALSGNDVQQYCTMLSLMEFQNIKPGMFLKTEQGQMPLSLVTVTEEYEVAPCSYEGNWSVPFDLPQQGSPGPQVRIHYDFLCHSKGDTLQGNPFSCSSFSKSEQETDLQTSKDESVASGENLSTFSEIQKVRLLEQGLMGNSNKASPQGKGSRQPNEMDFTEGQGSVDLASKQNNAPNSSRFNLLPGNGLRTAGHCRDRGVGEVSIHQTTQPGERNRSCSNSRERVSEQPSSVVPERSHSGETRCSCPSCGGVFSLNGNAVTHQLSHTGEKLYKCPSCGHLFACNTPGGAERPPVTPTHDWERLFSKLDLKDHSRPNKNGVKKPFHCPDCGLGFVHKSSIPRHQKLHRKENLSQNPGQEKSCSPTENKLCSPTAQSGKTPLSCPGSRSPSAGKGKASFSALCEVCGQGFSLACKFQRHLAAHWAEKPFRCCHCGKAFRLKSVLTRHLLLHQPEKPFRCLCCEKSYIQKCHLNRHFQQHHGASE</sequence>
<comment type="caution">
    <text evidence="1">The sequence shown here is derived from an EMBL/GenBank/DDBJ whole genome shotgun (WGS) entry which is preliminary data.</text>
</comment>
<dbReference type="Proteomes" id="UP000827872">
    <property type="component" value="Linkage Group LG03"/>
</dbReference>
<reference evidence="1" key="1">
    <citation type="submission" date="2021-08" db="EMBL/GenBank/DDBJ databases">
        <title>The first chromosome-level gecko genome reveals the dynamic sex chromosomes of Neotropical dwarf geckos (Sphaerodactylidae: Sphaerodactylus).</title>
        <authorList>
            <person name="Pinto B.J."/>
            <person name="Keating S.E."/>
            <person name="Gamble T."/>
        </authorList>
    </citation>
    <scope>NUCLEOTIDE SEQUENCE</scope>
    <source>
        <strain evidence="1">TG3544</strain>
    </source>
</reference>
<organism evidence="1 2">
    <name type="scientific">Sphaerodactylus townsendi</name>
    <dbReference type="NCBI Taxonomy" id="933632"/>
    <lineage>
        <taxon>Eukaryota</taxon>
        <taxon>Metazoa</taxon>
        <taxon>Chordata</taxon>
        <taxon>Craniata</taxon>
        <taxon>Vertebrata</taxon>
        <taxon>Euteleostomi</taxon>
        <taxon>Lepidosauria</taxon>
        <taxon>Squamata</taxon>
        <taxon>Bifurcata</taxon>
        <taxon>Gekkota</taxon>
        <taxon>Sphaerodactylidae</taxon>
        <taxon>Sphaerodactylus</taxon>
    </lineage>
</organism>
<proteinExistence type="predicted"/>
<protein>
    <submittedName>
        <fullName evidence="1">Uncharacterized protein</fullName>
    </submittedName>
</protein>
<dbReference type="EMBL" id="CM037616">
    <property type="protein sequence ID" value="KAH7991593.1"/>
    <property type="molecule type" value="Genomic_DNA"/>
</dbReference>
<evidence type="ECO:0000313" key="2">
    <source>
        <dbReference type="Proteomes" id="UP000827872"/>
    </source>
</evidence>
<name>A0ACB8EGE6_9SAUR</name>